<dbReference type="PANTHER" id="PTHR47990">
    <property type="entry name" value="2-OXOGLUTARATE (2OG) AND FE(II)-DEPENDENT OXYGENASE SUPERFAMILY PROTEIN-RELATED"/>
    <property type="match status" value="1"/>
</dbReference>
<dbReference type="PROSITE" id="PS51471">
    <property type="entry name" value="FE2OG_OXY"/>
    <property type="match status" value="1"/>
</dbReference>
<dbReference type="STRING" id="3076.A0A2P6TB92"/>
<proteinExistence type="inferred from homology"/>
<dbReference type="AlphaFoldDB" id="A0A2P6TB92"/>
<accession>A0A2P6TB92</accession>
<dbReference type="PRINTS" id="PR00682">
    <property type="entry name" value="IPNSYNTHASE"/>
</dbReference>
<keyword evidence="4" id="KW-1185">Reference proteome</keyword>
<dbReference type="Gene3D" id="2.60.120.330">
    <property type="entry name" value="B-lactam Antibiotic, Isopenicillin N Synthase, Chain"/>
    <property type="match status" value="1"/>
</dbReference>
<dbReference type="InterPro" id="IPR044861">
    <property type="entry name" value="IPNS-like_FE2OG_OXY"/>
</dbReference>
<dbReference type="GO" id="GO:0046872">
    <property type="term" value="F:metal ion binding"/>
    <property type="evidence" value="ECO:0007669"/>
    <property type="project" value="UniProtKB-KW"/>
</dbReference>
<evidence type="ECO:0000256" key="1">
    <source>
        <dbReference type="RuleBase" id="RU003682"/>
    </source>
</evidence>
<dbReference type="InterPro" id="IPR026992">
    <property type="entry name" value="DIOX_N"/>
</dbReference>
<dbReference type="EMBL" id="LHPG02000028">
    <property type="protein sequence ID" value="PRW05812.1"/>
    <property type="molecule type" value="Genomic_DNA"/>
</dbReference>
<dbReference type="OrthoDB" id="288590at2759"/>
<protein>
    <submittedName>
        <fullName evidence="3">Adenine guanine permease AZG1</fullName>
    </submittedName>
</protein>
<dbReference type="InterPro" id="IPR027443">
    <property type="entry name" value="IPNS-like_sf"/>
</dbReference>
<keyword evidence="1" id="KW-0408">Iron</keyword>
<gene>
    <name evidence="3" type="ORF">C2E21_9492</name>
</gene>
<feature type="domain" description="Fe2OG dioxygenase" evidence="2">
    <location>
        <begin position="166"/>
        <end position="269"/>
    </location>
</feature>
<dbReference type="SUPFAM" id="SSF51197">
    <property type="entry name" value="Clavaminate synthase-like"/>
    <property type="match status" value="1"/>
</dbReference>
<evidence type="ECO:0000313" key="4">
    <source>
        <dbReference type="Proteomes" id="UP000239899"/>
    </source>
</evidence>
<dbReference type="Proteomes" id="UP000239899">
    <property type="component" value="Unassembled WGS sequence"/>
</dbReference>
<keyword evidence="1" id="KW-0479">Metal-binding</keyword>
<dbReference type="InterPro" id="IPR050231">
    <property type="entry name" value="Iron_ascorbate_oxido_reductase"/>
</dbReference>
<keyword evidence="1" id="KW-0560">Oxidoreductase</keyword>
<evidence type="ECO:0000259" key="2">
    <source>
        <dbReference type="PROSITE" id="PS51471"/>
    </source>
</evidence>
<dbReference type="Pfam" id="PF03171">
    <property type="entry name" value="2OG-FeII_Oxy"/>
    <property type="match status" value="1"/>
</dbReference>
<dbReference type="InterPro" id="IPR005123">
    <property type="entry name" value="Oxoglu/Fe-dep_dioxygenase_dom"/>
</dbReference>
<evidence type="ECO:0000313" key="3">
    <source>
        <dbReference type="EMBL" id="PRW05812.1"/>
    </source>
</evidence>
<organism evidence="3 4">
    <name type="scientific">Chlorella sorokiniana</name>
    <name type="common">Freshwater green alga</name>
    <dbReference type="NCBI Taxonomy" id="3076"/>
    <lineage>
        <taxon>Eukaryota</taxon>
        <taxon>Viridiplantae</taxon>
        <taxon>Chlorophyta</taxon>
        <taxon>core chlorophytes</taxon>
        <taxon>Trebouxiophyceae</taxon>
        <taxon>Chlorellales</taxon>
        <taxon>Chlorellaceae</taxon>
        <taxon>Chlorella clade</taxon>
        <taxon>Chlorella</taxon>
    </lineage>
</organism>
<reference evidence="3 4" key="1">
    <citation type="journal article" date="2018" name="Plant J.">
        <title>Genome sequences of Chlorella sorokiniana UTEX 1602 and Micractinium conductrix SAG 241.80: implications to maltose excretion by a green alga.</title>
        <authorList>
            <person name="Arriola M.B."/>
            <person name="Velmurugan N."/>
            <person name="Zhang Y."/>
            <person name="Plunkett M.H."/>
            <person name="Hondzo H."/>
            <person name="Barney B.M."/>
        </authorList>
    </citation>
    <scope>NUCLEOTIDE SEQUENCE [LARGE SCALE GENOMIC DNA]</scope>
    <source>
        <strain evidence="4">UTEX 1602</strain>
    </source>
</reference>
<name>A0A2P6TB92_CHLSO</name>
<dbReference type="Pfam" id="PF14226">
    <property type="entry name" value="DIOX_N"/>
    <property type="match status" value="1"/>
</dbReference>
<comment type="caution">
    <text evidence="3">The sequence shown here is derived from an EMBL/GenBank/DDBJ whole genome shotgun (WGS) entry which is preliminary data.</text>
</comment>
<dbReference type="GO" id="GO:0016491">
    <property type="term" value="F:oxidoreductase activity"/>
    <property type="evidence" value="ECO:0007669"/>
    <property type="project" value="UniProtKB-KW"/>
</dbReference>
<comment type="similarity">
    <text evidence="1">Belongs to the iron/ascorbate-dependent oxidoreductase family.</text>
</comment>
<sequence>MSPRLPVVSLAAPEEEAARILHNACISEGFFYVADHGVPQELLVATMAAQRAFFALPLEQKMRIAVNKYYRGYTPMAEETLDPARSRRGDTHEGLYFGRHVEEGSEEAKLPLHGPNQWPDEALVPGYRAATEAYWEAVAAVGFRLLRLLGLSLGLGPDYFQPHFTRPMIALRPLHYSGERSSEADGLYAAGAHTDYGMLTLLATDGVPGLQICTDGTTWRGVDPLPGCFIVNLGDMLCRWTNSRYRSTLHRVVNTTGQERFSLPLFFEPNFDALVVALDSCVEEGQAPLFPPITAGEHLLERYHATHAGYGKAAAEQAAATAVP</sequence>